<gene>
    <name evidence="2" type="ORF">H5410_042853</name>
</gene>
<dbReference type="AlphaFoldDB" id="A0A9J5XVI7"/>
<keyword evidence="3" id="KW-1185">Reference proteome</keyword>
<proteinExistence type="predicted"/>
<keyword evidence="1" id="KW-0812">Transmembrane</keyword>
<sequence length="270" mass="29356">MPLSLLSYVSSACTDINSSPVSAFDSACAMPSPYTSSVVAGGIPESPEQSLVMNLQYRLLKPSFRGLSLSALTSNDYHCQGINRRLKGEGEKAPEAYKKEEERASIPKGLKVGVGESASVVSARVALLLSTSSRVNSTSIRRMSVQEKGMASISFTGSRGTPACRHNSVIKIKNDRDQVSLFLALIAIFGEVSCPRSIHLLAMIEPRQAALGWHKIDSVWDGMIVLLMKPNHNMEAMFMSFFSMGAPISIHLGVVSEIIRSNQPFKSFRD</sequence>
<dbReference type="EMBL" id="JACXVP010000008">
    <property type="protein sequence ID" value="KAG5592339.1"/>
    <property type="molecule type" value="Genomic_DNA"/>
</dbReference>
<name>A0A9J5XVI7_SOLCO</name>
<dbReference type="Proteomes" id="UP000824120">
    <property type="component" value="Chromosome 8"/>
</dbReference>
<comment type="caution">
    <text evidence="2">The sequence shown here is derived from an EMBL/GenBank/DDBJ whole genome shotgun (WGS) entry which is preliminary data.</text>
</comment>
<keyword evidence="1" id="KW-1133">Transmembrane helix</keyword>
<organism evidence="2 3">
    <name type="scientific">Solanum commersonii</name>
    <name type="common">Commerson's wild potato</name>
    <name type="synonym">Commerson's nightshade</name>
    <dbReference type="NCBI Taxonomy" id="4109"/>
    <lineage>
        <taxon>Eukaryota</taxon>
        <taxon>Viridiplantae</taxon>
        <taxon>Streptophyta</taxon>
        <taxon>Embryophyta</taxon>
        <taxon>Tracheophyta</taxon>
        <taxon>Spermatophyta</taxon>
        <taxon>Magnoliopsida</taxon>
        <taxon>eudicotyledons</taxon>
        <taxon>Gunneridae</taxon>
        <taxon>Pentapetalae</taxon>
        <taxon>asterids</taxon>
        <taxon>lamiids</taxon>
        <taxon>Solanales</taxon>
        <taxon>Solanaceae</taxon>
        <taxon>Solanoideae</taxon>
        <taxon>Solaneae</taxon>
        <taxon>Solanum</taxon>
    </lineage>
</organism>
<reference evidence="2 3" key="1">
    <citation type="submission" date="2020-09" db="EMBL/GenBank/DDBJ databases">
        <title>De no assembly of potato wild relative species, Solanum commersonii.</title>
        <authorList>
            <person name="Cho K."/>
        </authorList>
    </citation>
    <scope>NUCLEOTIDE SEQUENCE [LARGE SCALE GENOMIC DNA]</scope>
    <source>
        <strain evidence="2">LZ3.2</strain>
        <tissue evidence="2">Leaf</tissue>
    </source>
</reference>
<protein>
    <submittedName>
        <fullName evidence="2">Uncharacterized protein</fullName>
    </submittedName>
</protein>
<accession>A0A9J5XVI7</accession>
<evidence type="ECO:0000313" key="2">
    <source>
        <dbReference type="EMBL" id="KAG5592339.1"/>
    </source>
</evidence>
<evidence type="ECO:0000313" key="3">
    <source>
        <dbReference type="Proteomes" id="UP000824120"/>
    </source>
</evidence>
<feature type="transmembrane region" description="Helical" evidence="1">
    <location>
        <begin position="236"/>
        <end position="259"/>
    </location>
</feature>
<keyword evidence="1" id="KW-0472">Membrane</keyword>
<evidence type="ECO:0000256" key="1">
    <source>
        <dbReference type="SAM" id="Phobius"/>
    </source>
</evidence>